<accession>A0A2W5B1K4</accession>
<dbReference type="EMBL" id="QFNF01000042">
    <property type="protein sequence ID" value="PZO74408.1"/>
    <property type="molecule type" value="Genomic_DNA"/>
</dbReference>
<keyword evidence="1" id="KW-0472">Membrane</keyword>
<evidence type="ECO:0000256" key="1">
    <source>
        <dbReference type="SAM" id="Phobius"/>
    </source>
</evidence>
<evidence type="ECO:0000313" key="3">
    <source>
        <dbReference type="Proteomes" id="UP000248614"/>
    </source>
</evidence>
<sequence>MASPSIAEHLNWHVKQWLHRRLARRVLATPPIPASDDGVILFSMIGTAVLLPYLVAVKSLRQQLGRGRVVILDDGTLTDADHRVLAHHLNDPRIVAIGDVDTGPCPRGGTWERLLTILDLRADAYVIQVDSDTVSLRDLTDVRAAIDGARDFTLRGEASAEIRAAHAIARDRADVDPRDPKLHVQDAAEAAIGSVAIPGHATLHYVRGCSGFAGFAPGGPGRALAAGFSQAMDDAIGRASWSRWGSEQVTSNFVVANGADPVLLPYDRYLNFWNAALLGRARFPTDPAFIHFIGTYRFHGDAYLSATRAAIDRLG</sequence>
<reference evidence="2 3" key="1">
    <citation type="submission" date="2017-08" db="EMBL/GenBank/DDBJ databases">
        <title>Infants hospitalized years apart are colonized by the same room-sourced microbial strains.</title>
        <authorList>
            <person name="Brooks B."/>
            <person name="Olm M.R."/>
            <person name="Firek B.A."/>
            <person name="Baker R."/>
            <person name="Thomas B.C."/>
            <person name="Morowitz M.J."/>
            <person name="Banfield J.F."/>
        </authorList>
    </citation>
    <scope>NUCLEOTIDE SEQUENCE [LARGE SCALE GENOMIC DNA]</scope>
    <source>
        <strain evidence="2">S2_018_000_R3_110</strain>
    </source>
</reference>
<comment type="caution">
    <text evidence="2">The sequence shown here is derived from an EMBL/GenBank/DDBJ whole genome shotgun (WGS) entry which is preliminary data.</text>
</comment>
<keyword evidence="1" id="KW-0812">Transmembrane</keyword>
<proteinExistence type="predicted"/>
<organism evidence="2 3">
    <name type="scientific">Sphingomonas hengshuiensis</name>
    <dbReference type="NCBI Taxonomy" id="1609977"/>
    <lineage>
        <taxon>Bacteria</taxon>
        <taxon>Pseudomonadati</taxon>
        <taxon>Pseudomonadota</taxon>
        <taxon>Alphaproteobacteria</taxon>
        <taxon>Sphingomonadales</taxon>
        <taxon>Sphingomonadaceae</taxon>
        <taxon>Sphingomonas</taxon>
    </lineage>
</organism>
<name>A0A2W5B1K4_9SPHN</name>
<dbReference type="AlphaFoldDB" id="A0A2W5B1K4"/>
<dbReference type="SUPFAM" id="SSF53448">
    <property type="entry name" value="Nucleotide-diphospho-sugar transferases"/>
    <property type="match status" value="1"/>
</dbReference>
<feature type="transmembrane region" description="Helical" evidence="1">
    <location>
        <begin position="39"/>
        <end position="57"/>
    </location>
</feature>
<dbReference type="Proteomes" id="UP000248614">
    <property type="component" value="Unassembled WGS sequence"/>
</dbReference>
<protein>
    <submittedName>
        <fullName evidence="2">Uncharacterized protein</fullName>
    </submittedName>
</protein>
<evidence type="ECO:0000313" key="2">
    <source>
        <dbReference type="EMBL" id="PZO74408.1"/>
    </source>
</evidence>
<gene>
    <name evidence="2" type="ORF">DI632_13350</name>
</gene>
<keyword evidence="1" id="KW-1133">Transmembrane helix</keyword>
<dbReference type="InterPro" id="IPR029044">
    <property type="entry name" value="Nucleotide-diphossugar_trans"/>
</dbReference>